<protein>
    <submittedName>
        <fullName evidence="1">YheC/YheD family protein</fullName>
    </submittedName>
</protein>
<accession>A0ABY3SFN7</accession>
<evidence type="ECO:0000313" key="1">
    <source>
        <dbReference type="EMBL" id="UJF32255.1"/>
    </source>
</evidence>
<proteinExistence type="predicted"/>
<organism evidence="1 2">
    <name type="scientific">Paenibacillus hexagrammi</name>
    <dbReference type="NCBI Taxonomy" id="2908839"/>
    <lineage>
        <taxon>Bacteria</taxon>
        <taxon>Bacillati</taxon>
        <taxon>Bacillota</taxon>
        <taxon>Bacilli</taxon>
        <taxon>Bacillales</taxon>
        <taxon>Paenibacillaceae</taxon>
        <taxon>Paenibacillus</taxon>
    </lineage>
</organism>
<reference evidence="1 2" key="1">
    <citation type="journal article" date="2024" name="Int. J. Syst. Evol. Microbiol.">
        <title>Paenibacillus hexagrammi sp. nov., a novel bacterium isolated from the gut content of Hexagrammos agrammus.</title>
        <authorList>
            <person name="Jung H.K."/>
            <person name="Kim D.G."/>
            <person name="Zin H."/>
            <person name="Park J."/>
            <person name="Jung H."/>
            <person name="Kim Y.O."/>
            <person name="Kong H.J."/>
            <person name="Kim J.W."/>
            <person name="Kim Y.S."/>
        </authorList>
    </citation>
    <scope>NUCLEOTIDE SEQUENCE [LARGE SCALE GENOMIC DNA]</scope>
    <source>
        <strain evidence="1 2">YPD9-1</strain>
    </source>
</reference>
<sequence>MTTERPLSIAMMCERRAGTRLKFALAAIAKLKGVEFFYFLPEDVDMVHKTIQGQIWIKDEWVMQTFDYPDAIHDRAARRGKKYAEVYEAFADIPMTTNKPAGVGNKMEMYRLLLKDGRFKNLLIPSLKLTRVDQVFQWLERRQEVIMKPVGSYGGHSLYYMKKEPQGFTVIAEKQRLSLNEHEFTDWITGIWESRKQAYLIQPYIRSETKEGNPFDIRIHLAKGEGGEWHIARVYPRIGEKSGKTSNLSTGGFTAELDTFYRMNLGKKNLTPFAVSSMHWELTLPLTCRHCLTTTSMKSPWISVWIYKEGYGYLK</sequence>
<dbReference type="SUPFAM" id="SSF56059">
    <property type="entry name" value="Glutathione synthetase ATP-binding domain-like"/>
    <property type="match status" value="1"/>
</dbReference>
<dbReference type="InterPro" id="IPR026838">
    <property type="entry name" value="YheC/D"/>
</dbReference>
<keyword evidence="2" id="KW-1185">Reference proteome</keyword>
<dbReference type="Pfam" id="PF14398">
    <property type="entry name" value="ATPgrasp_YheCD"/>
    <property type="match status" value="1"/>
</dbReference>
<name>A0ABY3SFN7_9BACL</name>
<gene>
    <name evidence="1" type="ORF">L0M14_21405</name>
</gene>
<dbReference type="Proteomes" id="UP001649230">
    <property type="component" value="Chromosome"/>
</dbReference>
<dbReference type="EMBL" id="CP090978">
    <property type="protein sequence ID" value="UJF32255.1"/>
    <property type="molecule type" value="Genomic_DNA"/>
</dbReference>
<evidence type="ECO:0000313" key="2">
    <source>
        <dbReference type="Proteomes" id="UP001649230"/>
    </source>
</evidence>